<gene>
    <name evidence="6" type="ORF">METZ01_LOCUS409991</name>
</gene>
<feature type="non-terminal residue" evidence="6">
    <location>
        <position position="1"/>
    </location>
</feature>
<evidence type="ECO:0000256" key="2">
    <source>
        <dbReference type="ARBA" id="ARBA00022692"/>
    </source>
</evidence>
<evidence type="ECO:0000256" key="4">
    <source>
        <dbReference type="ARBA" id="ARBA00023136"/>
    </source>
</evidence>
<dbReference type="GO" id="GO:0022857">
    <property type="term" value="F:transmembrane transporter activity"/>
    <property type="evidence" value="ECO:0007669"/>
    <property type="project" value="TreeGrafter"/>
</dbReference>
<organism evidence="6">
    <name type="scientific">marine metagenome</name>
    <dbReference type="NCBI Taxonomy" id="408172"/>
    <lineage>
        <taxon>unclassified sequences</taxon>
        <taxon>metagenomes</taxon>
        <taxon>ecological metagenomes</taxon>
    </lineage>
</organism>
<dbReference type="GO" id="GO:0005886">
    <property type="term" value="C:plasma membrane"/>
    <property type="evidence" value="ECO:0007669"/>
    <property type="project" value="TreeGrafter"/>
</dbReference>
<dbReference type="PANTHER" id="PTHR23501:SF51">
    <property type="entry name" value="MULTIDRUG RESISTANCE PROTEIN B"/>
    <property type="match status" value="1"/>
</dbReference>
<dbReference type="EMBL" id="UINC01159186">
    <property type="protein sequence ID" value="SVD57137.1"/>
    <property type="molecule type" value="Genomic_DNA"/>
</dbReference>
<keyword evidence="4 5" id="KW-0472">Membrane</keyword>
<feature type="transmembrane region" description="Helical" evidence="5">
    <location>
        <begin position="71"/>
        <end position="88"/>
    </location>
</feature>
<feature type="transmembrane region" description="Helical" evidence="5">
    <location>
        <begin position="34"/>
        <end position="51"/>
    </location>
</feature>
<dbReference type="InterPro" id="IPR036259">
    <property type="entry name" value="MFS_trans_sf"/>
</dbReference>
<dbReference type="Gene3D" id="1.20.1250.20">
    <property type="entry name" value="MFS general substrate transporter like domains"/>
    <property type="match status" value="1"/>
</dbReference>
<protein>
    <recommendedName>
        <fullName evidence="7">Major facilitator superfamily (MFS) profile domain-containing protein</fullName>
    </recommendedName>
</protein>
<dbReference type="PANTHER" id="PTHR23501">
    <property type="entry name" value="MAJOR FACILITATOR SUPERFAMILY"/>
    <property type="match status" value="1"/>
</dbReference>
<name>A0A382WE88_9ZZZZ</name>
<dbReference type="SUPFAM" id="SSF103473">
    <property type="entry name" value="MFS general substrate transporter"/>
    <property type="match status" value="1"/>
</dbReference>
<comment type="subcellular location">
    <subcellularLocation>
        <location evidence="1">Membrane</location>
        <topology evidence="1">Multi-pass membrane protein</topology>
    </subcellularLocation>
</comment>
<evidence type="ECO:0000256" key="3">
    <source>
        <dbReference type="ARBA" id="ARBA00022989"/>
    </source>
</evidence>
<accession>A0A382WE88</accession>
<proteinExistence type="predicted"/>
<sequence>DTLQIGTIIVVLGISMAISSPLAGVLVRILHLRWVAFFGFGGMAVGNWLQGNLTADVGFSELILPQVVRGISSQFCWLSCVILALGSIDPAKVKNASSLYSLFMRLGAAVAIAVGSTQLENNTVRHYSEIADTVSFDQPSVSESIPTLTNLFTGQYGASPTADQAGLTLLVELVTRQAMIMAFNDVTKNTALLSAMALLLLPLFRGKTKQ</sequence>
<feature type="transmembrane region" description="Helical" evidence="5">
    <location>
        <begin position="6"/>
        <end position="27"/>
    </location>
</feature>
<evidence type="ECO:0000256" key="5">
    <source>
        <dbReference type="SAM" id="Phobius"/>
    </source>
</evidence>
<keyword evidence="3 5" id="KW-1133">Transmembrane helix</keyword>
<keyword evidence="2 5" id="KW-0812">Transmembrane</keyword>
<reference evidence="6" key="1">
    <citation type="submission" date="2018-05" db="EMBL/GenBank/DDBJ databases">
        <authorList>
            <person name="Lanie J.A."/>
            <person name="Ng W.-L."/>
            <person name="Kazmierczak K.M."/>
            <person name="Andrzejewski T.M."/>
            <person name="Davidsen T.M."/>
            <person name="Wayne K.J."/>
            <person name="Tettelin H."/>
            <person name="Glass J.I."/>
            <person name="Rusch D."/>
            <person name="Podicherti R."/>
            <person name="Tsui H.-C.T."/>
            <person name="Winkler M.E."/>
        </authorList>
    </citation>
    <scope>NUCLEOTIDE SEQUENCE</scope>
</reference>
<evidence type="ECO:0008006" key="7">
    <source>
        <dbReference type="Google" id="ProtNLM"/>
    </source>
</evidence>
<evidence type="ECO:0000313" key="6">
    <source>
        <dbReference type="EMBL" id="SVD57137.1"/>
    </source>
</evidence>
<evidence type="ECO:0000256" key="1">
    <source>
        <dbReference type="ARBA" id="ARBA00004141"/>
    </source>
</evidence>
<dbReference type="AlphaFoldDB" id="A0A382WE88"/>